<dbReference type="RefSeq" id="WP_035665994.1">
    <property type="nucleotide sequence ID" value="NZ_BAUV01000030.1"/>
</dbReference>
<dbReference type="EMBL" id="BAUV01000030">
    <property type="protein sequence ID" value="GAE36198.1"/>
    <property type="molecule type" value="Genomic_DNA"/>
</dbReference>
<accession>W4QX19</accession>
<dbReference type="OrthoDB" id="2499756at2"/>
<keyword evidence="1" id="KW-1133">Transmembrane helix</keyword>
<keyword evidence="1" id="KW-0472">Membrane</keyword>
<proteinExistence type="predicted"/>
<reference evidence="2 3" key="1">
    <citation type="journal article" date="2014" name="Genome Announc.">
        <title>Draft Genome Sequences of Three Alkaliphilic Bacillus Strains, Bacillus wakoensis JCM 9140T, Bacillus akibai JCM 9157T, and Bacillus hemicellulosilyticus JCM 9152T.</title>
        <authorList>
            <person name="Yuki M."/>
            <person name="Oshima K."/>
            <person name="Suda W."/>
            <person name="Oshida Y."/>
            <person name="Kitamura K."/>
            <person name="Iida T."/>
            <person name="Hattori M."/>
            <person name="Ohkuma M."/>
        </authorList>
    </citation>
    <scope>NUCLEOTIDE SEQUENCE [LARGE SCALE GENOMIC DNA]</scope>
    <source>
        <strain evidence="2 3">JCM 9157</strain>
    </source>
</reference>
<protein>
    <recommendedName>
        <fullName evidence="4">HAMP domain-containing protein</fullName>
    </recommendedName>
</protein>
<feature type="transmembrane region" description="Helical" evidence="1">
    <location>
        <begin position="12"/>
        <end position="33"/>
    </location>
</feature>
<evidence type="ECO:0008006" key="4">
    <source>
        <dbReference type="Google" id="ProtNLM"/>
    </source>
</evidence>
<comment type="caution">
    <text evidence="2">The sequence shown here is derived from an EMBL/GenBank/DDBJ whole genome shotgun (WGS) entry which is preliminary data.</text>
</comment>
<organism evidence="2 3">
    <name type="scientific">Halalkalibacter akibai (strain ATCC 43226 / DSM 21942 / CIP 109018 / JCM 9157 / 1139)</name>
    <name type="common">Bacillus akibai</name>
    <dbReference type="NCBI Taxonomy" id="1236973"/>
    <lineage>
        <taxon>Bacteria</taxon>
        <taxon>Bacillati</taxon>
        <taxon>Bacillota</taxon>
        <taxon>Bacilli</taxon>
        <taxon>Bacillales</taxon>
        <taxon>Bacillaceae</taxon>
        <taxon>Halalkalibacter</taxon>
    </lineage>
</organism>
<dbReference type="Gene3D" id="6.10.340.10">
    <property type="match status" value="1"/>
</dbReference>
<gene>
    <name evidence="2" type="ORF">JCM9157_3355</name>
</gene>
<name>W4QX19_HALA3</name>
<feature type="transmembrane region" description="Helical" evidence="1">
    <location>
        <begin position="290"/>
        <end position="309"/>
    </location>
</feature>
<evidence type="ECO:0000313" key="2">
    <source>
        <dbReference type="EMBL" id="GAE36198.1"/>
    </source>
</evidence>
<dbReference type="Proteomes" id="UP000018896">
    <property type="component" value="Unassembled WGS sequence"/>
</dbReference>
<dbReference type="AlphaFoldDB" id="W4QX19"/>
<keyword evidence="3" id="KW-1185">Reference proteome</keyword>
<dbReference type="STRING" id="1236973.JCM9157_3355"/>
<sequence length="391" mass="45126">MNIFKRFRIRYLLFGSFFLFMLVLFGVIIYVSYQYSVRGIIETTTEYQEKQLSLFNEDLTSKLDTFEDYSVILSRQQVFRSVISSNQRIYNNNVLSLTQDFSNIVYSIPALHSVEIYLNYPPIDNIQYPIRYKELTELHEASWYAPLEEIISSWLGTRTVEMISGEEPVISYGRKINTSRGSLQSVMIVNLDPYVIQGWLRGYNENSNLVLLDHNGKVISSSRPYDMPDGLYEKVMAASQTKEDGKLSFHLRHDEDFVVATSISSLNWTLMEITPFVELVAVSRKMTSSLIAIGVVAIVLAFVGTLFLTRSFTSPILKLVHAMNHYHINQPKPVLPEGYKNEFGQLFKGFQDVTDRTEMLYQSLDEQNKRQREAEIKALQAILILTFYIIL</sequence>
<dbReference type="eggNOG" id="COG2972">
    <property type="taxonomic scope" value="Bacteria"/>
</dbReference>
<evidence type="ECO:0000313" key="3">
    <source>
        <dbReference type="Proteomes" id="UP000018896"/>
    </source>
</evidence>
<evidence type="ECO:0000256" key="1">
    <source>
        <dbReference type="SAM" id="Phobius"/>
    </source>
</evidence>
<keyword evidence="1" id="KW-0812">Transmembrane</keyword>